<keyword evidence="7 21" id="KW-0812">Transmembrane</keyword>
<dbReference type="FunFam" id="3.40.50.300:FF:000612">
    <property type="entry name" value="ATP-binding cassette, sub-family A (ABC1), member 2"/>
    <property type="match status" value="1"/>
</dbReference>
<keyword evidence="9" id="KW-0547">Nucleotide-binding</keyword>
<dbReference type="GO" id="GO:0005319">
    <property type="term" value="F:lipid transporter activity"/>
    <property type="evidence" value="ECO:0007669"/>
    <property type="project" value="TreeGrafter"/>
</dbReference>
<feature type="region of interest" description="Disordered" evidence="20">
    <location>
        <begin position="1343"/>
        <end position="1382"/>
    </location>
</feature>
<evidence type="ECO:0000256" key="5">
    <source>
        <dbReference type="ARBA" id="ARBA00022481"/>
    </source>
</evidence>
<dbReference type="Proteomes" id="UP001208570">
    <property type="component" value="Unassembled WGS sequence"/>
</dbReference>
<evidence type="ECO:0000313" key="23">
    <source>
        <dbReference type="EMBL" id="KAK2144054.1"/>
    </source>
</evidence>
<keyword evidence="6" id="KW-0597">Phosphoprotein</keyword>
<dbReference type="InterPro" id="IPR003439">
    <property type="entry name" value="ABC_transporter-like_ATP-bd"/>
</dbReference>
<evidence type="ECO:0000256" key="21">
    <source>
        <dbReference type="SAM" id="Phobius"/>
    </source>
</evidence>
<dbReference type="PROSITE" id="PS00211">
    <property type="entry name" value="ABC_TRANSPORTER_1"/>
    <property type="match status" value="1"/>
</dbReference>
<evidence type="ECO:0000256" key="17">
    <source>
        <dbReference type="ARBA" id="ARBA00059684"/>
    </source>
</evidence>
<feature type="domain" description="ABC transporter" evidence="22">
    <location>
        <begin position="2219"/>
        <end position="2454"/>
    </location>
</feature>
<keyword evidence="12" id="KW-1278">Translocase</keyword>
<feature type="transmembrane region" description="Helical" evidence="21">
    <location>
        <begin position="880"/>
        <end position="903"/>
    </location>
</feature>
<feature type="domain" description="ABC transporter" evidence="22">
    <location>
        <begin position="983"/>
        <end position="1213"/>
    </location>
</feature>
<protein>
    <recommendedName>
        <fullName evidence="18">ATP-binding cassette sub-family A member 2</fullName>
    </recommendedName>
    <alternativeName>
        <fullName evidence="19">ATP-binding cassette transporter 2</fullName>
    </alternativeName>
</protein>
<dbReference type="PROSITE" id="PS50893">
    <property type="entry name" value="ABC_TRANSPORTER_2"/>
    <property type="match status" value="2"/>
</dbReference>
<feature type="transmembrane region" description="Helical" evidence="21">
    <location>
        <begin position="784"/>
        <end position="803"/>
    </location>
</feature>
<evidence type="ECO:0000313" key="24">
    <source>
        <dbReference type="Proteomes" id="UP001208570"/>
    </source>
</evidence>
<dbReference type="InterPro" id="IPR026082">
    <property type="entry name" value="ABCA"/>
</dbReference>
<feature type="transmembrane region" description="Helical" evidence="21">
    <location>
        <begin position="707"/>
        <end position="729"/>
    </location>
</feature>
<dbReference type="InterPro" id="IPR013525">
    <property type="entry name" value="ABC2_TM"/>
</dbReference>
<dbReference type="GO" id="GO:0140359">
    <property type="term" value="F:ABC-type transporter activity"/>
    <property type="evidence" value="ECO:0007669"/>
    <property type="project" value="InterPro"/>
</dbReference>
<feature type="transmembrane region" description="Helical" evidence="21">
    <location>
        <begin position="2002"/>
        <end position="2024"/>
    </location>
</feature>
<evidence type="ECO:0000256" key="14">
    <source>
        <dbReference type="ARBA" id="ARBA00023136"/>
    </source>
</evidence>
<evidence type="ECO:0000256" key="6">
    <source>
        <dbReference type="ARBA" id="ARBA00022553"/>
    </source>
</evidence>
<feature type="transmembrane region" description="Helical" evidence="21">
    <location>
        <begin position="1635"/>
        <end position="1652"/>
    </location>
</feature>
<evidence type="ECO:0000256" key="13">
    <source>
        <dbReference type="ARBA" id="ARBA00022989"/>
    </source>
</evidence>
<feature type="transmembrane region" description="Helical" evidence="21">
    <location>
        <begin position="2069"/>
        <end position="2091"/>
    </location>
</feature>
<keyword evidence="24" id="KW-1185">Reference proteome</keyword>
<accession>A0AAD9MV24</accession>
<evidence type="ECO:0000256" key="7">
    <source>
        <dbReference type="ARBA" id="ARBA00022692"/>
    </source>
</evidence>
<comment type="similarity">
    <text evidence="3">Belongs to the ABC transporter superfamily. ABCA family.</text>
</comment>
<evidence type="ECO:0000256" key="19">
    <source>
        <dbReference type="ARBA" id="ARBA00083139"/>
    </source>
</evidence>
<keyword evidence="4" id="KW-0813">Transport</keyword>
<feature type="transmembrane region" description="Helical" evidence="21">
    <location>
        <begin position="1605"/>
        <end position="1623"/>
    </location>
</feature>
<dbReference type="FunFam" id="3.40.50.300:FF:000511">
    <property type="entry name" value="ATP-binding cassette, sub-family A (ABC1), member 2"/>
    <property type="match status" value="1"/>
</dbReference>
<keyword evidence="15" id="KW-0325">Glycoprotein</keyword>
<dbReference type="SUPFAM" id="SSF52540">
    <property type="entry name" value="P-loop containing nucleoside triphosphate hydrolases"/>
    <property type="match status" value="2"/>
</dbReference>
<dbReference type="GO" id="GO:0005524">
    <property type="term" value="F:ATP binding"/>
    <property type="evidence" value="ECO:0007669"/>
    <property type="project" value="UniProtKB-KW"/>
</dbReference>
<keyword evidence="10" id="KW-0967">Endosome</keyword>
<evidence type="ECO:0000256" key="10">
    <source>
        <dbReference type="ARBA" id="ARBA00022753"/>
    </source>
</evidence>
<evidence type="ECO:0000256" key="20">
    <source>
        <dbReference type="SAM" id="MobiDB-lite"/>
    </source>
</evidence>
<dbReference type="InterPro" id="IPR027417">
    <property type="entry name" value="P-loop_NTPase"/>
</dbReference>
<dbReference type="GO" id="GO:0005765">
    <property type="term" value="C:lysosomal membrane"/>
    <property type="evidence" value="ECO:0007669"/>
    <property type="project" value="UniProtKB-SubCell"/>
</dbReference>
<keyword evidence="11" id="KW-0067">ATP-binding</keyword>
<evidence type="ECO:0000256" key="18">
    <source>
        <dbReference type="ARBA" id="ARBA00068368"/>
    </source>
</evidence>
<feature type="compositionally biased region" description="Basic and acidic residues" evidence="20">
    <location>
        <begin position="1372"/>
        <end position="1382"/>
    </location>
</feature>
<dbReference type="GO" id="GO:0010008">
    <property type="term" value="C:endosome membrane"/>
    <property type="evidence" value="ECO:0007669"/>
    <property type="project" value="UniProtKB-SubCell"/>
</dbReference>
<dbReference type="InterPro" id="IPR003593">
    <property type="entry name" value="AAA+_ATPase"/>
</dbReference>
<evidence type="ECO:0000256" key="3">
    <source>
        <dbReference type="ARBA" id="ARBA00008869"/>
    </source>
</evidence>
<dbReference type="PANTHER" id="PTHR19229:SF36">
    <property type="entry name" value="ATP-BINDING CASSETTE SUB-FAMILY A MEMBER 2"/>
    <property type="match status" value="1"/>
</dbReference>
<reference evidence="23" key="1">
    <citation type="journal article" date="2023" name="Mol. Biol. Evol.">
        <title>Third-Generation Sequencing Reveals the Adaptive Role of the Epigenome in Three Deep-Sea Polychaetes.</title>
        <authorList>
            <person name="Perez M."/>
            <person name="Aroh O."/>
            <person name="Sun Y."/>
            <person name="Lan Y."/>
            <person name="Juniper S.K."/>
            <person name="Young C.R."/>
            <person name="Angers B."/>
            <person name="Qian P.Y."/>
        </authorList>
    </citation>
    <scope>NUCLEOTIDE SEQUENCE</scope>
    <source>
        <strain evidence="23">P08H-3</strain>
    </source>
</reference>
<dbReference type="PANTHER" id="PTHR19229">
    <property type="entry name" value="ATP-BINDING CASSETTE TRANSPORTER SUBFAMILY A ABCA"/>
    <property type="match status" value="1"/>
</dbReference>
<dbReference type="Pfam" id="PF00005">
    <property type="entry name" value="ABC_tran"/>
    <property type="match status" value="2"/>
</dbReference>
<dbReference type="GO" id="GO:0010556">
    <property type="term" value="P:regulation of macromolecule biosynthetic process"/>
    <property type="evidence" value="ECO:0007669"/>
    <property type="project" value="UniProtKB-ARBA"/>
</dbReference>
<keyword evidence="13 21" id="KW-1133">Transmembrane helix</keyword>
<evidence type="ECO:0000256" key="9">
    <source>
        <dbReference type="ARBA" id="ARBA00022741"/>
    </source>
</evidence>
<evidence type="ECO:0000256" key="16">
    <source>
        <dbReference type="ARBA" id="ARBA00023228"/>
    </source>
</evidence>
<evidence type="ECO:0000256" key="15">
    <source>
        <dbReference type="ARBA" id="ARBA00023180"/>
    </source>
</evidence>
<feature type="transmembrane region" description="Helical" evidence="21">
    <location>
        <begin position="2036"/>
        <end position="2057"/>
    </location>
</feature>
<feature type="transmembrane region" description="Helical" evidence="21">
    <location>
        <begin position="2159"/>
        <end position="2181"/>
    </location>
</feature>
<dbReference type="SMART" id="SM00382">
    <property type="entry name" value="AAA"/>
    <property type="match status" value="2"/>
</dbReference>
<keyword evidence="5" id="KW-0488">Methylation</keyword>
<proteinExistence type="inferred from homology"/>
<gene>
    <name evidence="23" type="ORF">LSH36_790g01019</name>
</gene>
<keyword evidence="14 21" id="KW-0472">Membrane</keyword>
<keyword evidence="8" id="KW-0677">Repeat</keyword>
<evidence type="ECO:0000256" key="11">
    <source>
        <dbReference type="ARBA" id="ARBA00022840"/>
    </source>
</evidence>
<feature type="transmembrane region" description="Helical" evidence="21">
    <location>
        <begin position="1958"/>
        <end position="1981"/>
    </location>
</feature>
<feature type="transmembrane region" description="Helical" evidence="21">
    <location>
        <begin position="750"/>
        <end position="772"/>
    </location>
</feature>
<dbReference type="Pfam" id="PF12698">
    <property type="entry name" value="ABC2_membrane_3"/>
    <property type="match status" value="2"/>
</dbReference>
<evidence type="ECO:0000256" key="1">
    <source>
        <dbReference type="ARBA" id="ARBA00004155"/>
    </source>
</evidence>
<dbReference type="CDD" id="cd03263">
    <property type="entry name" value="ABC_subfamily_A"/>
    <property type="match status" value="2"/>
</dbReference>
<name>A0AAD9MV24_9ANNE</name>
<evidence type="ECO:0000256" key="2">
    <source>
        <dbReference type="ARBA" id="ARBA00004608"/>
    </source>
</evidence>
<evidence type="ECO:0000259" key="22">
    <source>
        <dbReference type="PROSITE" id="PS50893"/>
    </source>
</evidence>
<dbReference type="GO" id="GO:0016887">
    <property type="term" value="F:ATP hydrolysis activity"/>
    <property type="evidence" value="ECO:0007669"/>
    <property type="project" value="InterPro"/>
</dbReference>
<sequence length="2610" mass="294774">MAFIFTSTRNDPEDSPTLQNLKIDDIFLDVVGLKHDLESNFSLPSADVDTIFNAKVNFTEVYRVLFGIDKSSHRRYKRSLSNQWKAMLKDLDLQKQSHDKERPDTPSEGDAVPGLSLLHGAVDLSSIKSIINKSLPILANPDYIQNTAAKVGLPDSLANAGHKILSNLDPSHVKDIMNNMPFQLDPKYTDVLDHLGHGLMYNVIRNDPQLLLDPEVRDVIQSLYGFGDSSHYPDPREVVDVLKKIIFTSNDLHYLVCDGKHELSHILIPAKPEQAQNLISAELILCNMSSTQWHQLADILKHHINSSEVVQKFDLDKLNYTSARLKVEQFKSNVQEFITFQRNMMLLSQLASNLPQTECNPTIDNSTISFPGNGTKNHGNETISSDAENHHRTKRATGGQSMGLIQVWIAMQRTVCGQVYITDDDLIKYQQTLNLNDLGISDGEKYRVGILAHALYSNPRVLYVPNNTEVDTVIQKANETFALIDLVTKYATMWLNVSGDIRTYLLQNATRHNLDSIRQMQKELRTVPDVISLIHNTTIQDFINNKTVPDPEYFLHQLDIVDNAACSWLKLVEGLSLNVFKGFQTEEELVDYFLHEAYADGVTVFASVIFDNLREDGSLPPHVVYRIRQNASFTPTTREVRLRYWHPGHGSGNNYYSAGFVWIQDIIERAIINVQVGHDVMEPGSYIWELPYPCYMQDQFLFMIEHVMPLCLTISWVYTVAMLVQNIVYEKEQRLKEVMRMMGLSSSVHWVAWFITAFIQMTVTMGLLTILLKYGRVLHYSNSWIIFLELEVFAMATIAFSLLQPVQGIIYFLTYVPYMYIAIREEAAGDKISAWAKSIASLFSTTAFGLGAKYFAFYEIEAVGVQWSNMNRSPVEDDQYSLFLVMQMMIIDTIIYGMLTWYIENVHPGSYGLPKPWYFPFTKSYWWGHPKTESEQCSLRSCCRRQQDAGISVMEEDQACAMATGGDVQQYLEPEPSHLPLGVSIENLSKIYKTGKLAVNHLSLNFYEGQITSFLGHNGAGKTTTMSILTGLYPPTNGTATIYGNNIRTDMDEIRKSMGMCPQHNVLFEKLTVAEHLWFYARLKGMAASSITEDMEKMINDIGLPHHKHHTVDCLSGGMQRKLSVAIAFIGGSRTVILDEPTAGVDPYARRAIWDLLVKYKQGRTIILSTHHMDEADILGDRIAIISHGQLKACGTSLFLKNMFGDGYHIMLVKKPSDDDLRSMQCAIHNSDLKYDILKSFIYSSNTMSGEDLFSFPHASFHTKCTEAEVMTFLQQYVPTVYLQGENPRELHYILPFEEAKKGNFERLFDALDNNMDRIHVSSYGIMDTLLEEVFLKVTDRSQNTAEEENQSNDAKEISMNPAGAMPISTNHSHDNNQVEKDEASLGGGSIVLGSLSDHDLELGMLTNIHPGSLQGSNSGSFSRLSNVSHHEELRRRRGHQRSWSGSYAQGRVHELSEMTVSHPSVCRHRRSVSGSSWSPPHMVAAHREQEVAPVAGSRGHQRAWSGSSWSRLSQFSGPIAAQLQGQGQMVASPAVEDETRSLLSQDSDVPLLDVVVTKNKRKTHGKQSSISSDVSQLDADDSNNVVDNVSMTTLEGFNIHPLTGYWLLVQQFWAVIIKRFFYIQRNWRSLFSQILLPALFVCIAMTVALTAPRVEDLPSLLISPAQYYNYTQPTGNYIVYRVMSSEDQPSRGREVGAPSWLQDADSETIVRSFHMPAGISATCVLKTAFNSSFDEDILRHMNMTNRDFSLLEEYFEPECASVFTRGIKLKYFLPTSPTLPPLLMNNSKMIIVATVGPHPSYYPECHCAADNSGLECAKLGYLDPPEFKVITGDHIQDISGQNEENFYLNTYDKHRINRYGGFSLNKHRTFVPPNFGHGAPSEFRKLAVHSVAQVRYLSKGWHAMPVYINALNNAILRANLPPEKGNPSAYGITAYNHPMNNTNNGLSMAFILQGSDVLIAIFIIFAMSFVPASFVVFLVYERSIKAKHLHIVSGMNRIIYWIANLVWDMCNYLVPAACCIIILRIFDIPAYVSGINFPAVISLFLLYGWSITPMMYPASFLFKEPSTAYISLIVINLFIGITCIITSFLLELFQTNDDELKSIHNVLKMVFLVFPNYCLGRGLMDIAFNEYWNEYFFKTGQYGRMKSPFEWQLMARNLVAMAIMGVVFFIITLLCEFNFFMKKKTSPSQSYMAPQNEDVDVANERKRVLRGHGKRDVLRLENLTQVYVTRKLGHHLAVNRLCLGVPQGECFGLLGVNGAGKTTTFKMLTGDLRPTGGDALLNGHSIVKDTRSVQQAIGYCPQFDSLYDELTGREHIQLYARLRGIPYKDQKRVVDWALKKLCLTQVADNLSMTYSGGNKRKLSCAIALIGNPPIIFLDEPTTGMDPHSRRFLWDLILSLVESGRSVILTSHSMEECEVLCTRLAIMVNGQFKCLGSAQHLKSRFGDGYTVTVRVKGPHEEREVLAVRRFMHRHFPEAVIKECHHNMVQHELPSGGLSLSTLFSKMEEAARSLNVEDYSISQNTLDNVFINFVKQQQELIQESDDSFSEIPTTTTNRMSYREDVQHTTELQPILTDTDDVLLDLHEDDIDTSLRSSQTRLTFLDADSLQC</sequence>
<dbReference type="GO" id="GO:0051247">
    <property type="term" value="P:positive regulation of protein metabolic process"/>
    <property type="evidence" value="ECO:0007669"/>
    <property type="project" value="UniProtKB-ARBA"/>
</dbReference>
<keyword evidence="16" id="KW-0458">Lysosome</keyword>
<organism evidence="23 24">
    <name type="scientific">Paralvinella palmiformis</name>
    <dbReference type="NCBI Taxonomy" id="53620"/>
    <lineage>
        <taxon>Eukaryota</taxon>
        <taxon>Metazoa</taxon>
        <taxon>Spiralia</taxon>
        <taxon>Lophotrochozoa</taxon>
        <taxon>Annelida</taxon>
        <taxon>Polychaeta</taxon>
        <taxon>Sedentaria</taxon>
        <taxon>Canalipalpata</taxon>
        <taxon>Terebellida</taxon>
        <taxon>Terebelliformia</taxon>
        <taxon>Alvinellidae</taxon>
        <taxon>Paralvinella</taxon>
    </lineage>
</organism>
<evidence type="ECO:0000256" key="12">
    <source>
        <dbReference type="ARBA" id="ARBA00022967"/>
    </source>
</evidence>
<evidence type="ECO:0000256" key="8">
    <source>
        <dbReference type="ARBA" id="ARBA00022737"/>
    </source>
</evidence>
<dbReference type="InterPro" id="IPR056264">
    <property type="entry name" value="R2_ABCA1-4-like"/>
</dbReference>
<comment type="caution">
    <text evidence="23">The sequence shown here is derived from an EMBL/GenBank/DDBJ whole genome shotgun (WGS) entry which is preliminary data.</text>
</comment>
<dbReference type="Gene3D" id="3.40.50.300">
    <property type="entry name" value="P-loop containing nucleotide triphosphate hydrolases"/>
    <property type="match status" value="2"/>
</dbReference>
<comment type="subcellular location">
    <subcellularLocation>
        <location evidence="2">Endosome membrane</location>
    </subcellularLocation>
    <subcellularLocation>
        <location evidence="1">Lysosome membrane</location>
        <topology evidence="1">Multi-pass membrane protein</topology>
    </subcellularLocation>
</comment>
<dbReference type="EMBL" id="JAODUP010000790">
    <property type="protein sequence ID" value="KAK2144054.1"/>
    <property type="molecule type" value="Genomic_DNA"/>
</dbReference>
<dbReference type="InterPro" id="IPR017871">
    <property type="entry name" value="ABC_transporter-like_CS"/>
</dbReference>
<comment type="function">
    <text evidence="17">Probable lipid transporter that modulates cholesterol sequestration in the late endosome/lysosome by regulating the intracellular sphingolipid metabolism, in turn participates in cholesterol homeostasis. May alter the transbilayer distribution of ceramide in the intraluminal membrane lipid bilayer, favoring its retention in the outer leaflet that results in increased acid ceramidase activity in the late endosome/lysosome, facilitating ceramide deacylation to sphingosine leading to the sequestration of free cholesterol in lysosomes. In addition regulates amyloid-beta production either by activating a signaling pathway that regulates amyloid precursor protein transcription through the modulation of sphingolipid metabolism or through its role in gamma-secretase processing of APP. May play a role in myelin formation.</text>
</comment>
<evidence type="ECO:0000256" key="4">
    <source>
        <dbReference type="ARBA" id="ARBA00022448"/>
    </source>
</evidence>
<dbReference type="Pfam" id="PF23321">
    <property type="entry name" value="R1_ABCA1"/>
    <property type="match status" value="1"/>
</dbReference>